<dbReference type="SUPFAM" id="SSF53955">
    <property type="entry name" value="Lysozyme-like"/>
    <property type="match status" value="1"/>
</dbReference>
<dbReference type="InterPro" id="IPR008258">
    <property type="entry name" value="Transglycosylase_SLT_dom_1"/>
</dbReference>
<gene>
    <name evidence="2" type="ORF">HYY20_03035</name>
</gene>
<name>A0A932CLX2_UNCTE</name>
<feature type="domain" description="Transglycosylase SLT" evidence="1">
    <location>
        <begin position="272"/>
        <end position="368"/>
    </location>
</feature>
<dbReference type="AlphaFoldDB" id="A0A932CLX2"/>
<accession>A0A932CLX2</accession>
<dbReference type="EMBL" id="JACPRF010000090">
    <property type="protein sequence ID" value="MBI2875838.1"/>
    <property type="molecule type" value="Genomic_DNA"/>
</dbReference>
<dbReference type="Gene3D" id="1.10.530.10">
    <property type="match status" value="1"/>
</dbReference>
<proteinExistence type="predicted"/>
<reference evidence="2" key="1">
    <citation type="submission" date="2020-07" db="EMBL/GenBank/DDBJ databases">
        <title>Huge and variable diversity of episymbiotic CPR bacteria and DPANN archaea in groundwater ecosystems.</title>
        <authorList>
            <person name="He C.Y."/>
            <person name="Keren R."/>
            <person name="Whittaker M."/>
            <person name="Farag I.F."/>
            <person name="Doudna J."/>
            <person name="Cate J.H.D."/>
            <person name="Banfield J.F."/>
        </authorList>
    </citation>
    <scope>NUCLEOTIDE SEQUENCE</scope>
    <source>
        <strain evidence="2">NC_groundwater_672_Ag_B-0.1um_62_36</strain>
    </source>
</reference>
<dbReference type="Proteomes" id="UP000769766">
    <property type="component" value="Unassembled WGS sequence"/>
</dbReference>
<organism evidence="2 3">
    <name type="scientific">Tectimicrobiota bacterium</name>
    <dbReference type="NCBI Taxonomy" id="2528274"/>
    <lineage>
        <taxon>Bacteria</taxon>
        <taxon>Pseudomonadati</taxon>
        <taxon>Nitrospinota/Tectimicrobiota group</taxon>
        <taxon>Candidatus Tectimicrobiota</taxon>
    </lineage>
</organism>
<dbReference type="InterPro" id="IPR023346">
    <property type="entry name" value="Lysozyme-like_dom_sf"/>
</dbReference>
<comment type="caution">
    <text evidence="2">The sequence shown here is derived from an EMBL/GenBank/DDBJ whole genome shotgun (WGS) entry which is preliminary data.</text>
</comment>
<evidence type="ECO:0000313" key="3">
    <source>
        <dbReference type="Proteomes" id="UP000769766"/>
    </source>
</evidence>
<sequence length="393" mass="43897">MYLKALCLVLAIAVLLLSASLGEGREKKAKGGRTLIDGPSGNSVDPFSSHILKRVGQAKKLLHSKKAGHKICHTRKKAFIGKGMRRHLKAWAVRYPCGINFLIAVVGKAEVAKKNGKVEFIRLKPGQYQWKGFSVVRGRPSGVGTRFIVKYPQNYIVLATKSAVKMGQNGTQEVVNTPYSQNLDLPGIRRVGLNYLTSVIKEAKGELRRRRVYSRAIPGKLVADIIPVRVAVVIGIDEHIDHYRFLTESPGALIREVKVILGANKSHAYRWSVSSAGARGLWQVMPGTYRDMRRLYPRARLNSSFISGMNDHKNAAMAALCLLDFSLAQLRSNHLNSLKRNPRTLGRYLAAAYNCGPGCARHRLERYGKNWTGRLPSEARLYVRKFDTIWNTL</sequence>
<evidence type="ECO:0000259" key="1">
    <source>
        <dbReference type="Pfam" id="PF01464"/>
    </source>
</evidence>
<dbReference type="Pfam" id="PF01464">
    <property type="entry name" value="SLT"/>
    <property type="match status" value="1"/>
</dbReference>
<protein>
    <submittedName>
        <fullName evidence="2">Transglycosylase SLT domain-containing protein</fullName>
    </submittedName>
</protein>
<evidence type="ECO:0000313" key="2">
    <source>
        <dbReference type="EMBL" id="MBI2875838.1"/>
    </source>
</evidence>